<comment type="caution">
    <text evidence="3">The sequence shown here is derived from an EMBL/GenBank/DDBJ whole genome shotgun (WGS) entry which is preliminary data.</text>
</comment>
<evidence type="ECO:0000313" key="3">
    <source>
        <dbReference type="EMBL" id="KAI1619130.1"/>
    </source>
</evidence>
<name>A0AAN6E9D7_9EURO</name>
<protein>
    <recommendedName>
        <fullName evidence="2">Histone deacetylase complex subunit SAP30 Sin3 binding domain-containing protein</fullName>
    </recommendedName>
</protein>
<dbReference type="Pfam" id="PF13867">
    <property type="entry name" value="SAP30_Sin3_bdg"/>
    <property type="match status" value="1"/>
</dbReference>
<evidence type="ECO:0000259" key="2">
    <source>
        <dbReference type="Pfam" id="PF13867"/>
    </source>
</evidence>
<evidence type="ECO:0000313" key="4">
    <source>
        <dbReference type="Proteomes" id="UP001203852"/>
    </source>
</evidence>
<feature type="domain" description="Histone deacetylase complex subunit SAP30 Sin3 binding" evidence="2">
    <location>
        <begin position="201"/>
        <end position="227"/>
    </location>
</feature>
<feature type="compositionally biased region" description="Polar residues" evidence="1">
    <location>
        <begin position="160"/>
        <end position="169"/>
    </location>
</feature>
<gene>
    <name evidence="3" type="ORF">EDD36DRAFT_51373</name>
</gene>
<dbReference type="InterPro" id="IPR025718">
    <property type="entry name" value="SAP30_Sin3-bd"/>
</dbReference>
<feature type="compositionally biased region" description="Polar residues" evidence="1">
    <location>
        <begin position="35"/>
        <end position="56"/>
    </location>
</feature>
<proteinExistence type="predicted"/>
<feature type="region of interest" description="Disordered" evidence="1">
    <location>
        <begin position="125"/>
        <end position="189"/>
    </location>
</feature>
<dbReference type="Gene3D" id="6.10.160.20">
    <property type="match status" value="1"/>
</dbReference>
<keyword evidence="4" id="KW-1185">Reference proteome</keyword>
<organism evidence="3 4">
    <name type="scientific">Exophiala viscosa</name>
    <dbReference type="NCBI Taxonomy" id="2486360"/>
    <lineage>
        <taxon>Eukaryota</taxon>
        <taxon>Fungi</taxon>
        <taxon>Dikarya</taxon>
        <taxon>Ascomycota</taxon>
        <taxon>Pezizomycotina</taxon>
        <taxon>Eurotiomycetes</taxon>
        <taxon>Chaetothyriomycetidae</taxon>
        <taxon>Chaetothyriales</taxon>
        <taxon>Herpotrichiellaceae</taxon>
        <taxon>Exophiala</taxon>
    </lineage>
</organism>
<feature type="compositionally biased region" description="Basic residues" evidence="1">
    <location>
        <begin position="126"/>
        <end position="140"/>
    </location>
</feature>
<sequence length="274" mass="29736">MPPARPRNLDDSRSDASSIVTILKDKSLLGPTGASGVSKNKRSLLNTSAPNGSTKAALNGSAPTAVEAERDPNLPRTDWTTMPVPILRTYRIAHRLSVASAFNHPHAELTYTSSDLAQRTPSAVYARRKMHEQKQQRRKLQYAQQNGSKSTKSKDKSKDNAPTSTSVAQSVEVHDQSSEPGADASTTATSTYLGRREPASHLVNAVRKHFNAQQLSEADTIARFIYVTQQNGKSVRTEGSAGDGTGYLMGSHGRQIRKIDGPGGEVGFRLRFRP</sequence>
<dbReference type="InterPro" id="IPR038291">
    <property type="entry name" value="SAP30_C_sf"/>
</dbReference>
<dbReference type="EMBL" id="MU404350">
    <property type="protein sequence ID" value="KAI1619130.1"/>
    <property type="molecule type" value="Genomic_DNA"/>
</dbReference>
<evidence type="ECO:0000256" key="1">
    <source>
        <dbReference type="SAM" id="MobiDB-lite"/>
    </source>
</evidence>
<feature type="region of interest" description="Disordered" evidence="1">
    <location>
        <begin position="28"/>
        <end position="78"/>
    </location>
</feature>
<dbReference type="Proteomes" id="UP001203852">
    <property type="component" value="Unassembled WGS sequence"/>
</dbReference>
<dbReference type="AlphaFoldDB" id="A0AAN6E9D7"/>
<reference evidence="3" key="1">
    <citation type="journal article" date="2022" name="bioRxiv">
        <title>Deciphering the potential niche of two novel black yeast fungi from a biological soil crust based on their genomes, phenotypes, and melanin regulation.</title>
        <authorList>
            <consortium name="DOE Joint Genome Institute"/>
            <person name="Carr E.C."/>
            <person name="Barton Q."/>
            <person name="Grambo S."/>
            <person name="Sullivan M."/>
            <person name="Renfro C.M."/>
            <person name="Kuo A."/>
            <person name="Pangilinan J."/>
            <person name="Lipzen A."/>
            <person name="Keymanesh K."/>
            <person name="Savage E."/>
            <person name="Barry K."/>
            <person name="Grigoriev I.V."/>
            <person name="Riekhof W.R."/>
            <person name="Harris S.S."/>
        </authorList>
    </citation>
    <scope>NUCLEOTIDE SEQUENCE</scope>
    <source>
        <strain evidence="3">JF 03-4F</strain>
    </source>
</reference>
<accession>A0AAN6E9D7</accession>